<dbReference type="InterPro" id="IPR009060">
    <property type="entry name" value="UBA-like_sf"/>
</dbReference>
<dbReference type="PANTHER" id="PTHR10621:SF0">
    <property type="entry name" value="UV EXCISION REPAIR PROTEIN RAD23"/>
    <property type="match status" value="1"/>
</dbReference>
<dbReference type="GO" id="GO:0043130">
    <property type="term" value="F:ubiquitin binding"/>
    <property type="evidence" value="ECO:0007669"/>
    <property type="project" value="UniProtKB-UniRule"/>
</dbReference>
<comment type="function">
    <text evidence="5">Multiubiquitin chain receptor involved in modulation of proteasomal degradation. Involved in nucleotide excision repair.</text>
</comment>
<dbReference type="GO" id="GO:0005654">
    <property type="term" value="C:nucleoplasm"/>
    <property type="evidence" value="ECO:0007669"/>
    <property type="project" value="TreeGrafter"/>
</dbReference>
<dbReference type="GO" id="GO:0043161">
    <property type="term" value="P:proteasome-mediated ubiquitin-dependent protein catabolic process"/>
    <property type="evidence" value="ECO:0007669"/>
    <property type="project" value="UniProtKB-UniRule"/>
</dbReference>
<feature type="compositionally biased region" description="Low complexity" evidence="6">
    <location>
        <begin position="83"/>
        <end position="115"/>
    </location>
</feature>
<dbReference type="SUPFAM" id="SSF101238">
    <property type="entry name" value="XPC-binding domain"/>
    <property type="match status" value="1"/>
</dbReference>
<dbReference type="InterPro" id="IPR036353">
    <property type="entry name" value="XPC-bd_sf"/>
</dbReference>
<dbReference type="FunFam" id="1.10.10.540:FF:000001">
    <property type="entry name" value="UV excision repair protein RAD23 B"/>
    <property type="match status" value="1"/>
</dbReference>
<dbReference type="HOGENOM" id="CLU_040364_0_0_1"/>
<keyword evidence="5" id="KW-0963">Cytoplasm</keyword>
<dbReference type="PRINTS" id="PR01839">
    <property type="entry name" value="RAD23PROTEIN"/>
</dbReference>
<dbReference type="SMART" id="SM00213">
    <property type="entry name" value="UBQ"/>
    <property type="match status" value="1"/>
</dbReference>
<comment type="similarity">
    <text evidence="5">Belongs to the RAD23 family.</text>
</comment>
<name>X0NV72_FUSOX</name>
<evidence type="ECO:0000256" key="2">
    <source>
        <dbReference type="ARBA" id="ARBA00022763"/>
    </source>
</evidence>
<dbReference type="GO" id="GO:0005829">
    <property type="term" value="C:cytosol"/>
    <property type="evidence" value="ECO:0007669"/>
    <property type="project" value="TreeGrafter"/>
</dbReference>
<feature type="compositionally biased region" description="Low complexity" evidence="6">
    <location>
        <begin position="196"/>
        <end position="215"/>
    </location>
</feature>
<feature type="domain" description="UBA" evidence="7">
    <location>
        <begin position="144"/>
        <end position="184"/>
    </location>
</feature>
<feature type="compositionally biased region" description="Polar residues" evidence="6">
    <location>
        <begin position="121"/>
        <end position="133"/>
    </location>
</feature>
<dbReference type="Gene3D" id="1.10.10.540">
    <property type="entry name" value="XPC-binding domain"/>
    <property type="match status" value="1"/>
</dbReference>
<feature type="region of interest" description="Disordered" evidence="6">
    <location>
        <begin position="192"/>
        <end position="220"/>
    </location>
</feature>
<keyword evidence="3 5" id="KW-0234">DNA repair</keyword>
<dbReference type="FunFam" id="1.10.8.10:FF:000002">
    <property type="entry name" value="UV excision repair protein RAD23 homolog"/>
    <property type="match status" value="1"/>
</dbReference>
<dbReference type="PROSITE" id="PS50053">
    <property type="entry name" value="UBIQUITIN_2"/>
    <property type="match status" value="1"/>
</dbReference>
<sequence>MKVTFKDLKQQKFTLDVEPSELISAVKEKISAEKGWEPKLQKLIYSGKILKDEETVGSYNIEEKGFVVCMVNKPKPKPEPKAAESSAPPATPAQAVANTPAAPAAPAHSSSHQTAVPATPTPQRSVDAGTSAQAEEPSGLAMGSQRTEAIANMEAMGFERSQIEAAMRAAFNNPDRAVEYLLNGIPDNIRQEQQQREAAPAAPASQPAQPAASAQGASDEGGVNLFDLAAQRGGSGGRGGNGGNQAAAAAAAAAAAGQGGDLGNLDFLRHNAQFQQLRQVVQQQPQMLEPILQQLGAGNPQLAELIATNPDQFLQLLGEYADDDTPLPPGAQAISVTEEERDAIERLCRLGFDRDQAIQAYFACDKNEELAANFLFDQPEDDEPAPNNNN</sequence>
<dbReference type="FunFam" id="3.10.20.90:FF:000175">
    <property type="entry name" value="UV excision repair protein Rad23"/>
    <property type="match status" value="1"/>
</dbReference>
<evidence type="ECO:0000256" key="5">
    <source>
        <dbReference type="RuleBase" id="RU367049"/>
    </source>
</evidence>
<dbReference type="EMBL" id="JH657918">
    <property type="protein sequence ID" value="EXM36915.1"/>
    <property type="molecule type" value="Genomic_DNA"/>
</dbReference>
<evidence type="ECO:0000259" key="8">
    <source>
        <dbReference type="PROSITE" id="PS50053"/>
    </source>
</evidence>
<dbReference type="Gene3D" id="3.10.20.90">
    <property type="entry name" value="Phosphatidylinositol 3-kinase Catalytic Subunit, Chain A, domain 1"/>
    <property type="match status" value="1"/>
</dbReference>
<dbReference type="PANTHER" id="PTHR10621">
    <property type="entry name" value="UV EXCISION REPAIR PROTEIN RAD23"/>
    <property type="match status" value="1"/>
</dbReference>
<dbReference type="CDD" id="cd14281">
    <property type="entry name" value="UBA2_Rad23_like"/>
    <property type="match status" value="1"/>
</dbReference>
<reference evidence="9" key="2">
    <citation type="submission" date="2012-05" db="EMBL/GenBank/DDBJ databases">
        <title>The Genome Annotation of Fusarium oxysporum Cotton.</title>
        <authorList>
            <consortium name="The Broad Institute Genomics Platform"/>
            <person name="Ma L.-J."/>
            <person name="Corby-Kistler H."/>
            <person name="Broz K."/>
            <person name="Gale L.R."/>
            <person name="Jonkers W."/>
            <person name="O'Donnell K."/>
            <person name="Ploetz R."/>
            <person name="Steinberg C."/>
            <person name="Schwartz D.C."/>
            <person name="VanEtten H."/>
            <person name="Zhou S."/>
            <person name="Young S.K."/>
            <person name="Zeng Q."/>
            <person name="Gargeya S."/>
            <person name="Fitzgerald M."/>
            <person name="Abouelleil A."/>
            <person name="Alvarado L."/>
            <person name="Chapman S.B."/>
            <person name="Gainer-Dewar J."/>
            <person name="Goldberg J."/>
            <person name="Griggs A."/>
            <person name="Gujja S."/>
            <person name="Hansen M."/>
            <person name="Howarth C."/>
            <person name="Imamovic A."/>
            <person name="Ireland A."/>
            <person name="Larimer J."/>
            <person name="McCowan C."/>
            <person name="Murphy C."/>
            <person name="Pearson M."/>
            <person name="Poon T.W."/>
            <person name="Priest M."/>
            <person name="Roberts A."/>
            <person name="Saif S."/>
            <person name="Shea T."/>
            <person name="Sykes S."/>
            <person name="Wortman J."/>
            <person name="Nusbaum C."/>
            <person name="Birren B."/>
        </authorList>
    </citation>
    <scope>NUCLEOTIDE SEQUENCE</scope>
    <source>
        <strain evidence="9">25433</strain>
    </source>
</reference>
<feature type="region of interest" description="Disordered" evidence="6">
    <location>
        <begin position="75"/>
        <end position="144"/>
    </location>
</feature>
<dbReference type="SUPFAM" id="SSF54236">
    <property type="entry name" value="Ubiquitin-like"/>
    <property type="match status" value="1"/>
</dbReference>
<dbReference type="GO" id="GO:0003684">
    <property type="term" value="F:damaged DNA binding"/>
    <property type="evidence" value="ECO:0007669"/>
    <property type="project" value="UniProtKB-UniRule"/>
</dbReference>
<dbReference type="PROSITE" id="PS50030">
    <property type="entry name" value="UBA"/>
    <property type="match status" value="2"/>
</dbReference>
<keyword evidence="2 5" id="KW-0227">DNA damage</keyword>
<evidence type="ECO:0000256" key="4">
    <source>
        <dbReference type="ARBA" id="ARBA00023242"/>
    </source>
</evidence>
<dbReference type="Pfam" id="PF00240">
    <property type="entry name" value="ubiquitin"/>
    <property type="match status" value="1"/>
</dbReference>
<organism evidence="9">
    <name type="scientific">Fusarium oxysporum f. sp. vasinfectum 25433</name>
    <dbReference type="NCBI Taxonomy" id="1089449"/>
    <lineage>
        <taxon>Eukaryota</taxon>
        <taxon>Fungi</taxon>
        <taxon>Dikarya</taxon>
        <taxon>Ascomycota</taxon>
        <taxon>Pezizomycotina</taxon>
        <taxon>Sordariomycetes</taxon>
        <taxon>Hypocreomycetidae</taxon>
        <taxon>Hypocreales</taxon>
        <taxon>Nectriaceae</taxon>
        <taxon>Fusarium</taxon>
        <taxon>Fusarium oxysporum species complex</taxon>
    </lineage>
</organism>
<dbReference type="Gene3D" id="1.10.8.10">
    <property type="entry name" value="DNA helicase RuvA subunit, C-terminal domain"/>
    <property type="match status" value="2"/>
</dbReference>
<keyword evidence="4 5" id="KW-0539">Nucleus</keyword>
<protein>
    <recommendedName>
        <fullName evidence="5">UV excision repair protein RAD23</fullName>
    </recommendedName>
</protein>
<dbReference type="GO" id="GO:0070628">
    <property type="term" value="F:proteasome binding"/>
    <property type="evidence" value="ECO:0007669"/>
    <property type="project" value="TreeGrafter"/>
</dbReference>
<comment type="subcellular location">
    <subcellularLocation>
        <location evidence="5">Nucleus</location>
    </subcellularLocation>
    <subcellularLocation>
        <location evidence="5">Cytoplasm</location>
    </subcellularLocation>
</comment>
<dbReference type="SMART" id="SM00165">
    <property type="entry name" value="UBA"/>
    <property type="match status" value="2"/>
</dbReference>
<feature type="domain" description="Ubiquitin-like" evidence="8">
    <location>
        <begin position="1"/>
        <end position="76"/>
    </location>
</feature>
<evidence type="ECO:0000313" key="9">
    <source>
        <dbReference type="EMBL" id="EXM36915.1"/>
    </source>
</evidence>
<dbReference type="CDD" id="cd01805">
    <property type="entry name" value="Ubl_Rad23"/>
    <property type="match status" value="1"/>
</dbReference>
<dbReference type="GO" id="GO:0031593">
    <property type="term" value="F:polyubiquitin modification-dependent protein binding"/>
    <property type="evidence" value="ECO:0007669"/>
    <property type="project" value="UniProtKB-UniRule"/>
</dbReference>
<gene>
    <name evidence="9" type="ORF">FOTG_00850</name>
</gene>
<dbReference type="FunFam" id="1.10.8.10:FF:000003">
    <property type="entry name" value="UV excision repair protein RAD23 homolog"/>
    <property type="match status" value="1"/>
</dbReference>
<dbReference type="InterPro" id="IPR015360">
    <property type="entry name" value="XPC-bd"/>
</dbReference>
<evidence type="ECO:0000256" key="1">
    <source>
        <dbReference type="ARBA" id="ARBA00022737"/>
    </source>
</evidence>
<evidence type="ECO:0000256" key="3">
    <source>
        <dbReference type="ARBA" id="ARBA00023204"/>
    </source>
</evidence>
<dbReference type="AlphaFoldDB" id="X0NV72"/>
<evidence type="ECO:0000259" key="7">
    <source>
        <dbReference type="PROSITE" id="PS50030"/>
    </source>
</evidence>
<dbReference type="InterPro" id="IPR000626">
    <property type="entry name" value="Ubiquitin-like_dom"/>
</dbReference>
<reference evidence="9" key="1">
    <citation type="submission" date="2011-11" db="EMBL/GenBank/DDBJ databases">
        <title>The Genome Sequence of Fusarium oxysporum Cotton.</title>
        <authorList>
            <consortium name="The Broad Institute Genome Sequencing Platform"/>
            <person name="Ma L.-J."/>
            <person name="Gale L.R."/>
            <person name="Schwartz D.C."/>
            <person name="Zhou S."/>
            <person name="Corby-Kistler H."/>
            <person name="Young S.K."/>
            <person name="Zeng Q."/>
            <person name="Gargeya S."/>
            <person name="Fitzgerald M."/>
            <person name="Haas B."/>
            <person name="Abouelleil A."/>
            <person name="Alvarado L."/>
            <person name="Arachchi H.M."/>
            <person name="Berlin A."/>
            <person name="Brown A."/>
            <person name="Chapman S.B."/>
            <person name="Chen Z."/>
            <person name="Dunbar C."/>
            <person name="Freedman E."/>
            <person name="Gearin G."/>
            <person name="Goldberg J."/>
            <person name="Griggs A."/>
            <person name="Gujja S."/>
            <person name="Heiman D."/>
            <person name="Howarth C."/>
            <person name="Larson L."/>
            <person name="Lui A."/>
            <person name="MacDonald P.J.P."/>
            <person name="Montmayeur A."/>
            <person name="Murphy C."/>
            <person name="Neiman D."/>
            <person name="Pearson M."/>
            <person name="Priest M."/>
            <person name="Roberts A."/>
            <person name="Saif S."/>
            <person name="Shea T."/>
            <person name="Shenoy N."/>
            <person name="Sisk P."/>
            <person name="Stolte C."/>
            <person name="Sykes S."/>
            <person name="Wortman J."/>
            <person name="Nusbaum C."/>
            <person name="Birren B."/>
        </authorList>
    </citation>
    <scope>NUCLEOTIDE SEQUENCE [LARGE SCALE GENOMIC DNA]</scope>
    <source>
        <strain evidence="9">25433</strain>
    </source>
</reference>
<dbReference type="NCBIfam" id="TIGR00601">
    <property type="entry name" value="rad23"/>
    <property type="match status" value="1"/>
</dbReference>
<dbReference type="OrthoDB" id="419317at2759"/>
<dbReference type="InterPro" id="IPR015940">
    <property type="entry name" value="UBA"/>
</dbReference>
<dbReference type="SUPFAM" id="SSF46934">
    <property type="entry name" value="UBA-like"/>
    <property type="match status" value="2"/>
</dbReference>
<accession>X0NV72</accession>
<feature type="domain" description="UBA" evidence="7">
    <location>
        <begin position="337"/>
        <end position="378"/>
    </location>
</feature>
<dbReference type="Proteomes" id="UP000030701">
    <property type="component" value="Unassembled WGS sequence"/>
</dbReference>
<dbReference type="InterPro" id="IPR006636">
    <property type="entry name" value="STI1_HS-bd"/>
</dbReference>
<dbReference type="Pfam" id="PF09280">
    <property type="entry name" value="XPC-binding"/>
    <property type="match status" value="1"/>
</dbReference>
<dbReference type="GO" id="GO:0006289">
    <property type="term" value="P:nucleotide-excision repair"/>
    <property type="evidence" value="ECO:0007669"/>
    <property type="project" value="UniProtKB-UniRule"/>
</dbReference>
<evidence type="ECO:0000256" key="6">
    <source>
        <dbReference type="SAM" id="MobiDB-lite"/>
    </source>
</evidence>
<dbReference type="InterPro" id="IPR004806">
    <property type="entry name" value="Rad23"/>
</dbReference>
<dbReference type="SMART" id="SM00727">
    <property type="entry name" value="STI1"/>
    <property type="match status" value="1"/>
</dbReference>
<dbReference type="Pfam" id="PF00627">
    <property type="entry name" value="UBA"/>
    <property type="match status" value="2"/>
</dbReference>
<dbReference type="InterPro" id="IPR029071">
    <property type="entry name" value="Ubiquitin-like_domsf"/>
</dbReference>
<keyword evidence="1" id="KW-0677">Repeat</keyword>
<proteinExistence type="inferred from homology"/>